<dbReference type="Proteomes" id="UP001243846">
    <property type="component" value="Unassembled WGS sequence"/>
</dbReference>
<comment type="similarity">
    <text evidence="2 7">Belongs to the UPF0114 family.</text>
</comment>
<evidence type="ECO:0000256" key="3">
    <source>
        <dbReference type="ARBA" id="ARBA00022475"/>
    </source>
</evidence>
<dbReference type="RefSeq" id="WP_377786917.1">
    <property type="nucleotide sequence ID" value="NZ_JBHUOC010000001.1"/>
</dbReference>
<evidence type="ECO:0000256" key="2">
    <source>
        <dbReference type="ARBA" id="ARBA00005774"/>
    </source>
</evidence>
<keyword evidence="3 7" id="KW-1003">Cell membrane</keyword>
<evidence type="ECO:0000313" key="8">
    <source>
        <dbReference type="EMBL" id="MDN3712433.1"/>
    </source>
</evidence>
<reference evidence="9" key="1">
    <citation type="journal article" date="2019" name="Int. J. Syst. Evol. Microbiol.">
        <title>The Global Catalogue of Microorganisms (GCM) 10K type strain sequencing project: providing services to taxonomists for standard genome sequencing and annotation.</title>
        <authorList>
            <consortium name="The Broad Institute Genomics Platform"/>
            <consortium name="The Broad Institute Genome Sequencing Center for Infectious Disease"/>
            <person name="Wu L."/>
            <person name="Ma J."/>
        </authorList>
    </citation>
    <scope>NUCLEOTIDE SEQUENCE [LARGE SCALE GENOMIC DNA]</scope>
    <source>
        <strain evidence="9">CECT 8482</strain>
    </source>
</reference>
<dbReference type="InterPro" id="IPR020761">
    <property type="entry name" value="UPF0114_bac"/>
</dbReference>
<feature type="transmembrane region" description="Helical" evidence="7">
    <location>
        <begin position="55"/>
        <end position="75"/>
    </location>
</feature>
<name>A0ABT8D946_9RHOB</name>
<evidence type="ECO:0000256" key="5">
    <source>
        <dbReference type="ARBA" id="ARBA00022989"/>
    </source>
</evidence>
<dbReference type="PANTHER" id="PTHR38596">
    <property type="entry name" value="UPF0114 PROTEIN YQHA"/>
    <property type="match status" value="1"/>
</dbReference>
<keyword evidence="4 7" id="KW-0812">Transmembrane</keyword>
<keyword evidence="9" id="KW-1185">Reference proteome</keyword>
<feature type="transmembrane region" description="Helical" evidence="7">
    <location>
        <begin position="12"/>
        <end position="35"/>
    </location>
</feature>
<evidence type="ECO:0000313" key="9">
    <source>
        <dbReference type="Proteomes" id="UP001243846"/>
    </source>
</evidence>
<organism evidence="8 9">
    <name type="scientific">Paracoccus cavernae</name>
    <dbReference type="NCBI Taxonomy" id="1571207"/>
    <lineage>
        <taxon>Bacteria</taxon>
        <taxon>Pseudomonadati</taxon>
        <taxon>Pseudomonadota</taxon>
        <taxon>Alphaproteobacteria</taxon>
        <taxon>Rhodobacterales</taxon>
        <taxon>Paracoccaceae</taxon>
        <taxon>Paracoccus</taxon>
    </lineage>
</organism>
<sequence length="204" mass="22972">MERLIERSLFASRWLMAPMYVGLAGALGILVWVFLQELWRFGLTIPTMTVDDAVLGVLALIDLSLAANLLLIVIFSGYENFISRMDIADHKDRPSWQGEVDFTGLKLKLVASIVAISGIHLLKVFMDVGKYTPEKIKWMVIIHLVFVISGVLLAVMDWIALHGKTLKKAKPDRTICRAKEKPAPERGFFYSVDLRACRATVRRA</sequence>
<dbReference type="NCBIfam" id="TIGR00645">
    <property type="entry name" value="HI0507"/>
    <property type="match status" value="1"/>
</dbReference>
<keyword evidence="6 7" id="KW-0472">Membrane</keyword>
<proteinExistence type="inferred from homology"/>
<feature type="transmembrane region" description="Helical" evidence="7">
    <location>
        <begin position="109"/>
        <end position="126"/>
    </location>
</feature>
<comment type="caution">
    <text evidence="8">The sequence shown here is derived from an EMBL/GenBank/DDBJ whole genome shotgun (WGS) entry which is preliminary data.</text>
</comment>
<keyword evidence="5 7" id="KW-1133">Transmembrane helix</keyword>
<evidence type="ECO:0000256" key="1">
    <source>
        <dbReference type="ARBA" id="ARBA00004651"/>
    </source>
</evidence>
<comment type="subcellular location">
    <subcellularLocation>
        <location evidence="1 7">Cell membrane</location>
        <topology evidence="1 7">Multi-pass membrane protein</topology>
    </subcellularLocation>
</comment>
<feature type="transmembrane region" description="Helical" evidence="7">
    <location>
        <begin position="138"/>
        <end position="161"/>
    </location>
</feature>
<dbReference type="EMBL" id="JAUFRC010000001">
    <property type="protein sequence ID" value="MDN3712433.1"/>
    <property type="molecule type" value="Genomic_DNA"/>
</dbReference>
<gene>
    <name evidence="8" type="ORF">QWZ10_12940</name>
</gene>
<protein>
    <recommendedName>
        <fullName evidence="7">UPF0114 protein QWZ10_12940</fullName>
    </recommendedName>
</protein>
<evidence type="ECO:0000256" key="4">
    <source>
        <dbReference type="ARBA" id="ARBA00022692"/>
    </source>
</evidence>
<evidence type="ECO:0000256" key="7">
    <source>
        <dbReference type="HAMAP-Rule" id="MF_00143"/>
    </source>
</evidence>
<dbReference type="Pfam" id="PF03350">
    <property type="entry name" value="UPF0114"/>
    <property type="match status" value="1"/>
</dbReference>
<evidence type="ECO:0000256" key="6">
    <source>
        <dbReference type="ARBA" id="ARBA00023136"/>
    </source>
</evidence>
<dbReference type="PANTHER" id="PTHR38596:SF1">
    <property type="entry name" value="UPF0114 PROTEIN YQHA"/>
    <property type="match status" value="1"/>
</dbReference>
<dbReference type="InterPro" id="IPR005134">
    <property type="entry name" value="UPF0114"/>
</dbReference>
<dbReference type="HAMAP" id="MF_00143">
    <property type="entry name" value="UPF0114"/>
    <property type="match status" value="1"/>
</dbReference>
<accession>A0ABT8D946</accession>